<comment type="caution">
    <text evidence="1">The sequence shown here is derived from an EMBL/GenBank/DDBJ whole genome shotgun (WGS) entry which is preliminary data.</text>
</comment>
<proteinExistence type="predicted"/>
<gene>
    <name evidence="1" type="ORF">JR316_0003248</name>
</gene>
<keyword evidence="1" id="KW-0436">Ligase</keyword>
<accession>A0ACB8H7V8</accession>
<dbReference type="Proteomes" id="UP000664032">
    <property type="component" value="Unassembled WGS sequence"/>
</dbReference>
<protein>
    <submittedName>
        <fullName evidence="1">Long-chain-fatty-acid--CoA ligase 5</fullName>
    </submittedName>
</protein>
<reference evidence="1" key="1">
    <citation type="submission" date="2021-10" db="EMBL/GenBank/DDBJ databases">
        <title>Psilocybe cubensis genome.</title>
        <authorList>
            <person name="Mckernan K.J."/>
            <person name="Crawford S."/>
            <person name="Trippe A."/>
            <person name="Kane L.T."/>
            <person name="Mclaughlin S."/>
        </authorList>
    </citation>
    <scope>NUCLEOTIDE SEQUENCE</scope>
    <source>
        <strain evidence="1">MGC-MH-2018</strain>
    </source>
</reference>
<evidence type="ECO:0000313" key="2">
    <source>
        <dbReference type="Proteomes" id="UP000664032"/>
    </source>
</evidence>
<dbReference type="EMBL" id="JAFIQS020000003">
    <property type="protein sequence ID" value="KAH9483772.1"/>
    <property type="molecule type" value="Genomic_DNA"/>
</dbReference>
<sequence length="623" mass="66350">MPVSDYLQTDDLTILLAVISATVFLLNNLYKPQPLVHPILLGRQSDVGRARNPKESAVYRNYATGLLGRFPISPAKDVHILPDFVRPEVDAPRTLWSTKLANAHLQDRAAAFATGLLRTLGARIQTASPTVLLLLNDSLEFVVADLALAAHSILSITLATSDLLDPVLDAHTPSAIITHAFLLPQLLELIYEGGERAREYAIILVGEPSPQAMASVASNVKIYNFTEIERQGFKVEKILSPLPKPSDVFSVAFYRTPGGAIQGAQLTHENVTAGVAALRALFPQTSGISSLDTISSAHSMSTPYGRAVAYLAILEGASFASIVGSEIYVKDDSTPKPQDASALATRKYPIPSPTVLFITPAHLTSAVQSILSSARSASWALFALGWRHKLVGLANGWVSNLSLWDRLVFDAARVKVLGEAGGSVREVVVSGGPLDEEIMTPARVALSVAFVNATTHPLVAAPVLATHPLDLQDIPLAASPLTAKDKPSKSPSTGKAQGKAHTGPPGVNVEVKLVGVDDEVVEGGGDPVGELVVRGPPVAGAVSLEAFARGVGLEEGSGKVQGDVVGEGAGGEGREEWVQTGYWMRVHSNGAFREEEKTCLRYAVRSVVRSLQEEEIERWMLDL</sequence>
<evidence type="ECO:0000313" key="1">
    <source>
        <dbReference type="EMBL" id="KAH9483772.1"/>
    </source>
</evidence>
<organism evidence="1 2">
    <name type="scientific">Psilocybe cubensis</name>
    <name type="common">Psychedelic mushroom</name>
    <name type="synonym">Stropharia cubensis</name>
    <dbReference type="NCBI Taxonomy" id="181762"/>
    <lineage>
        <taxon>Eukaryota</taxon>
        <taxon>Fungi</taxon>
        <taxon>Dikarya</taxon>
        <taxon>Basidiomycota</taxon>
        <taxon>Agaricomycotina</taxon>
        <taxon>Agaricomycetes</taxon>
        <taxon>Agaricomycetidae</taxon>
        <taxon>Agaricales</taxon>
        <taxon>Agaricineae</taxon>
        <taxon>Strophariaceae</taxon>
        <taxon>Psilocybe</taxon>
    </lineage>
</organism>
<keyword evidence="2" id="KW-1185">Reference proteome</keyword>
<name>A0ACB8H7V8_PSICU</name>